<dbReference type="PANTHER" id="PTHR47552">
    <property type="entry name" value="PHOSPHORIBOSYLFORMYLGLYCINAMIDINE SYNTHASE SUBUNIT PURQ"/>
    <property type="match status" value="1"/>
</dbReference>
<dbReference type="GO" id="GO:0005737">
    <property type="term" value="C:cytoplasm"/>
    <property type="evidence" value="ECO:0007669"/>
    <property type="project" value="UniProtKB-SubCell"/>
</dbReference>
<dbReference type="GO" id="GO:0005524">
    <property type="term" value="F:ATP binding"/>
    <property type="evidence" value="ECO:0007669"/>
    <property type="project" value="UniProtKB-KW"/>
</dbReference>
<dbReference type="AlphaFoldDB" id="A0A6I4W5N9"/>
<evidence type="ECO:0000256" key="3">
    <source>
        <dbReference type="ARBA" id="ARBA00022741"/>
    </source>
</evidence>
<dbReference type="UniPathway" id="UPA00074">
    <property type="reaction ID" value="UER00128"/>
</dbReference>
<evidence type="ECO:0000256" key="2">
    <source>
        <dbReference type="ARBA" id="ARBA00022598"/>
    </source>
</evidence>
<dbReference type="NCBIfam" id="TIGR01737">
    <property type="entry name" value="FGAM_synth_I"/>
    <property type="match status" value="1"/>
</dbReference>
<dbReference type="HAMAP" id="MF_00421">
    <property type="entry name" value="PurQ"/>
    <property type="match status" value="1"/>
</dbReference>
<comment type="function">
    <text evidence="8">Part of the phosphoribosylformylglycinamidine synthase complex involved in the purines biosynthetic pathway. Catalyzes the ATP-dependent conversion of formylglycinamide ribonucleotide (FGAR) and glutamine to yield formylglycinamidine ribonucleotide (FGAM) and glutamate. The FGAM synthase complex is composed of three subunits. PurQ produces an ammonia molecule by converting glutamine to glutamate. PurL transfers the ammonia molecule to FGAR to form FGAM in an ATP-dependent manner. PurS interacts with PurQ and PurL and is thought to assist in the transfer of the ammonia molecule from PurQ to PurL.</text>
</comment>
<dbReference type="InterPro" id="IPR029062">
    <property type="entry name" value="Class_I_gatase-like"/>
</dbReference>
<dbReference type="EC" id="6.3.5.3" evidence="8"/>
<keyword evidence="6 8" id="KW-0067">ATP-binding</keyword>
<dbReference type="SUPFAM" id="SSF52317">
    <property type="entry name" value="Class I glutamine amidotransferase-like"/>
    <property type="match status" value="1"/>
</dbReference>
<dbReference type="GO" id="GO:0004642">
    <property type="term" value="F:phosphoribosylformylglycinamidine synthase activity"/>
    <property type="evidence" value="ECO:0007669"/>
    <property type="project" value="UniProtKB-UniRule"/>
</dbReference>
<dbReference type="PANTHER" id="PTHR47552:SF1">
    <property type="entry name" value="PHOSPHORIBOSYLFORMYLGLYCINAMIDINE SYNTHASE SUBUNIT PURQ"/>
    <property type="match status" value="1"/>
</dbReference>
<dbReference type="NCBIfam" id="NF002957">
    <property type="entry name" value="PRK03619.1"/>
    <property type="match status" value="1"/>
</dbReference>
<sequence length="226" mass="24910">MRFAVVVFPGSNCDMDLVHAIEDVLGEEVNPVWHHESDLSSYDAILLPGGFSYGDYLRCGSLARFSPVMDAVKKEAEAGKLILGICNGFQILTEAGLLPGALMRNDHLQFRCELEPVSVERIDSAFTKHYAEGETVQIPIAHAEGNYFCDEDTLQRLEDNGQILFRYAGKNPNGSIANIAGITNEKGNVLGMMPHPERAIVDWMGSPDGARLFTSMLAYWKENQAS</sequence>
<dbReference type="EC" id="3.5.1.2" evidence="8"/>
<evidence type="ECO:0000256" key="7">
    <source>
        <dbReference type="ARBA" id="ARBA00022962"/>
    </source>
</evidence>
<comment type="catalytic activity">
    <reaction evidence="8">
        <text>N(2)-formyl-N(1)-(5-phospho-beta-D-ribosyl)glycinamide + L-glutamine + ATP + H2O = 2-formamido-N(1)-(5-O-phospho-beta-D-ribosyl)acetamidine + L-glutamate + ADP + phosphate + H(+)</text>
        <dbReference type="Rhea" id="RHEA:17129"/>
        <dbReference type="ChEBI" id="CHEBI:15377"/>
        <dbReference type="ChEBI" id="CHEBI:15378"/>
        <dbReference type="ChEBI" id="CHEBI:29985"/>
        <dbReference type="ChEBI" id="CHEBI:30616"/>
        <dbReference type="ChEBI" id="CHEBI:43474"/>
        <dbReference type="ChEBI" id="CHEBI:58359"/>
        <dbReference type="ChEBI" id="CHEBI:147286"/>
        <dbReference type="ChEBI" id="CHEBI:147287"/>
        <dbReference type="ChEBI" id="CHEBI:456216"/>
        <dbReference type="EC" id="6.3.5.3"/>
    </reaction>
</comment>
<dbReference type="CDD" id="cd01740">
    <property type="entry name" value="GATase1_FGAR_AT"/>
    <property type="match status" value="1"/>
</dbReference>
<feature type="active site" description="Nucleophile" evidence="8">
    <location>
        <position position="86"/>
    </location>
</feature>
<dbReference type="Pfam" id="PF13507">
    <property type="entry name" value="GATase_5"/>
    <property type="match status" value="1"/>
</dbReference>
<proteinExistence type="inferred from homology"/>
<comment type="pathway">
    <text evidence="8">Purine metabolism; IMP biosynthesis via de novo pathway; 5-amino-1-(5-phospho-D-ribosyl)imidazole from N(2)-formyl-N(1)-(5-phospho-D-ribosyl)glycinamide: step 1/2.</text>
</comment>
<dbReference type="PIRSF" id="PIRSF001586">
    <property type="entry name" value="FGAM_synth_I"/>
    <property type="match status" value="1"/>
</dbReference>
<name>A0A6I4W5N9_9BACL</name>
<comment type="subcellular location">
    <subcellularLocation>
        <location evidence="8">Cytoplasm</location>
    </subcellularLocation>
</comment>
<evidence type="ECO:0000256" key="1">
    <source>
        <dbReference type="ARBA" id="ARBA00022490"/>
    </source>
</evidence>
<evidence type="ECO:0000313" key="10">
    <source>
        <dbReference type="Proteomes" id="UP000430692"/>
    </source>
</evidence>
<gene>
    <name evidence="8 9" type="primary">purQ</name>
    <name evidence="9" type="ORF">GSM42_18265</name>
</gene>
<dbReference type="PROSITE" id="PS51273">
    <property type="entry name" value="GATASE_TYPE_1"/>
    <property type="match status" value="1"/>
</dbReference>
<comment type="caution">
    <text evidence="9">The sequence shown here is derived from an EMBL/GenBank/DDBJ whole genome shotgun (WGS) entry which is preliminary data.</text>
</comment>
<dbReference type="EMBL" id="WUUL01000016">
    <property type="protein sequence ID" value="MXQ55632.1"/>
    <property type="molecule type" value="Genomic_DNA"/>
</dbReference>
<dbReference type="Proteomes" id="UP000430692">
    <property type="component" value="Unassembled WGS sequence"/>
</dbReference>
<keyword evidence="4 8" id="KW-0658">Purine biosynthesis</keyword>
<protein>
    <recommendedName>
        <fullName evidence="8">Phosphoribosylformylglycinamidine synthase subunit PurQ</fullName>
        <shortName evidence="8">FGAM synthase</shortName>
        <ecNumber evidence="8">6.3.5.3</ecNumber>
    </recommendedName>
    <alternativeName>
        <fullName evidence="8">Formylglycinamide ribonucleotide amidotransferase subunit I</fullName>
        <shortName evidence="8">FGAR amidotransferase I</shortName>
        <shortName evidence="8">FGAR-AT I</shortName>
    </alternativeName>
    <alternativeName>
        <fullName evidence="8">Glutaminase PurQ</fullName>
        <ecNumber evidence="8">3.5.1.2</ecNumber>
    </alternativeName>
    <alternativeName>
        <fullName evidence="8">Phosphoribosylformylglycinamidine synthase subunit I</fullName>
    </alternativeName>
</protein>
<reference evidence="9 10" key="1">
    <citation type="submission" date="2019-12" db="EMBL/GenBank/DDBJ databases">
        <title>Whole-genome analyses of novel actinobacteria.</title>
        <authorList>
            <person name="Sahin N."/>
            <person name="Saygin H."/>
        </authorList>
    </citation>
    <scope>NUCLEOTIDE SEQUENCE [LARGE SCALE GENOMIC DNA]</scope>
    <source>
        <strain evidence="9 10">KC615</strain>
    </source>
</reference>
<keyword evidence="2 8" id="KW-0436">Ligase</keyword>
<keyword evidence="10" id="KW-1185">Reference proteome</keyword>
<organism evidence="9 10">
    <name type="scientific">Shimazuella alba</name>
    <dbReference type="NCBI Taxonomy" id="2690964"/>
    <lineage>
        <taxon>Bacteria</taxon>
        <taxon>Bacillati</taxon>
        <taxon>Bacillota</taxon>
        <taxon>Bacilli</taxon>
        <taxon>Bacillales</taxon>
        <taxon>Thermoactinomycetaceae</taxon>
        <taxon>Shimazuella</taxon>
    </lineage>
</organism>
<feature type="active site" evidence="8">
    <location>
        <position position="195"/>
    </location>
</feature>
<evidence type="ECO:0000256" key="4">
    <source>
        <dbReference type="ARBA" id="ARBA00022755"/>
    </source>
</evidence>
<evidence type="ECO:0000256" key="8">
    <source>
        <dbReference type="HAMAP-Rule" id="MF_00421"/>
    </source>
</evidence>
<keyword evidence="7 8" id="KW-0315">Glutamine amidotransferase</keyword>
<evidence type="ECO:0000313" key="9">
    <source>
        <dbReference type="EMBL" id="MXQ55632.1"/>
    </source>
</evidence>
<keyword evidence="1 8" id="KW-0963">Cytoplasm</keyword>
<dbReference type="Gene3D" id="3.40.50.880">
    <property type="match status" value="1"/>
</dbReference>
<dbReference type="FunFam" id="3.40.50.880:FF:000019">
    <property type="entry name" value="Phosphoribosylformylglycinamidine synthase subunit PurQ"/>
    <property type="match status" value="1"/>
</dbReference>
<dbReference type="SMART" id="SM01211">
    <property type="entry name" value="GATase_5"/>
    <property type="match status" value="1"/>
</dbReference>
<dbReference type="GO" id="GO:0004359">
    <property type="term" value="F:glutaminase activity"/>
    <property type="evidence" value="ECO:0007669"/>
    <property type="project" value="UniProtKB-EC"/>
</dbReference>
<evidence type="ECO:0000256" key="6">
    <source>
        <dbReference type="ARBA" id="ARBA00022840"/>
    </source>
</evidence>
<dbReference type="RefSeq" id="WP_160802976.1">
    <property type="nucleotide sequence ID" value="NZ_WUUL01000016.1"/>
</dbReference>
<keyword evidence="3 8" id="KW-0547">Nucleotide-binding</keyword>
<keyword evidence="5 8" id="KW-0378">Hydrolase</keyword>
<evidence type="ECO:0000256" key="5">
    <source>
        <dbReference type="ARBA" id="ARBA00022801"/>
    </source>
</evidence>
<comment type="subunit">
    <text evidence="8">Part of the FGAM synthase complex composed of 1 PurL, 1 PurQ and 2 PurS subunits.</text>
</comment>
<accession>A0A6I4W5N9</accession>
<feature type="active site" evidence="8">
    <location>
        <position position="197"/>
    </location>
</feature>
<dbReference type="InterPro" id="IPR010075">
    <property type="entry name" value="PRibForGlyAmidine_synth_PurQ"/>
</dbReference>
<dbReference type="GO" id="GO:0006189">
    <property type="term" value="P:'de novo' IMP biosynthetic process"/>
    <property type="evidence" value="ECO:0007669"/>
    <property type="project" value="UniProtKB-UniRule"/>
</dbReference>
<comment type="catalytic activity">
    <reaction evidence="8">
        <text>L-glutamine + H2O = L-glutamate + NH4(+)</text>
        <dbReference type="Rhea" id="RHEA:15889"/>
        <dbReference type="ChEBI" id="CHEBI:15377"/>
        <dbReference type="ChEBI" id="CHEBI:28938"/>
        <dbReference type="ChEBI" id="CHEBI:29985"/>
        <dbReference type="ChEBI" id="CHEBI:58359"/>
        <dbReference type="EC" id="3.5.1.2"/>
    </reaction>
</comment>